<protein>
    <submittedName>
        <fullName evidence="6">Cytochrome P450</fullName>
    </submittedName>
</protein>
<dbReference type="Gene3D" id="1.10.630.10">
    <property type="entry name" value="Cytochrome P450"/>
    <property type="match status" value="1"/>
</dbReference>
<dbReference type="AlphaFoldDB" id="A0AAE0NNR6"/>
<comment type="cofactor">
    <cofactor evidence="1">
        <name>heme</name>
        <dbReference type="ChEBI" id="CHEBI:30413"/>
    </cofactor>
</comment>
<dbReference type="GO" id="GO:0005506">
    <property type="term" value="F:iron ion binding"/>
    <property type="evidence" value="ECO:0007669"/>
    <property type="project" value="InterPro"/>
</dbReference>
<evidence type="ECO:0000256" key="4">
    <source>
        <dbReference type="ARBA" id="ARBA00022723"/>
    </source>
</evidence>
<name>A0AAE0NNR6_9PEZI</name>
<dbReference type="InterPro" id="IPR036396">
    <property type="entry name" value="Cyt_P450_sf"/>
</dbReference>
<proteinExistence type="inferred from homology"/>
<dbReference type="GO" id="GO:0020037">
    <property type="term" value="F:heme binding"/>
    <property type="evidence" value="ECO:0007669"/>
    <property type="project" value="InterPro"/>
</dbReference>
<evidence type="ECO:0000256" key="1">
    <source>
        <dbReference type="ARBA" id="ARBA00001971"/>
    </source>
</evidence>
<comment type="caution">
    <text evidence="6">The sequence shown here is derived from an EMBL/GenBank/DDBJ whole genome shotgun (WGS) entry which is preliminary data.</text>
</comment>
<accession>A0AAE0NNR6</accession>
<gene>
    <name evidence="6" type="ORF">B0T24DRAFT_646528</name>
</gene>
<dbReference type="EMBL" id="JAULSN010000001">
    <property type="protein sequence ID" value="KAK3384720.1"/>
    <property type="molecule type" value="Genomic_DNA"/>
</dbReference>
<sequence length="533" mass="59434">MALFDTAGIAHVGPPPSDLLVVAIILAGCYGFYCWLLPKPIPGIPYSAAAAQSVLGDVLTLQDDPDRLAWWCGKHVFMGPLAKPMVLAADVGDARDILTGRSDFDRSSYIVNSFPLFRGFHFRMKTGDAWRTLRAWLKDLMAPPFLHGVAVPTIHAAVLDLVRLWELQTRFADGRPFSMKDDLRSLALDVISVLHFGDEFQESVLARHIQHVGQLAPAGVVVGPHGEVAFPRAPVHEFTQGLVEVRDRLAAIFDAVNTKLLPRLVSWWFRCVALRFRRFFAAKDVFIRRHFDVAVQRSRHGEQPRTGIDYMVYREEKAAFKAGRAPLVGKQIMIDEAYSNLIAGQHTTSAALVWLFKSLSSARLPYLDVVVEGTMRLRAAFLLPRDAVHDTTLLSRVIPKGTVVVLVAQGHGFEPDTCVNYRHGGKKAWPRRLPGSVASPLDVFDPERWLREEVVFDGASHPQLAFGFGVRACWGRRLAKLEMRFMLALVVWGFELLPVLPAALAGEEASFDISYRAKKGFVRLRSRGGFNKP</sequence>
<evidence type="ECO:0000256" key="2">
    <source>
        <dbReference type="ARBA" id="ARBA00010617"/>
    </source>
</evidence>
<dbReference type="PANTHER" id="PTHR24305:SF232">
    <property type="entry name" value="P450, PUTATIVE (EUROFUNG)-RELATED"/>
    <property type="match status" value="1"/>
</dbReference>
<keyword evidence="5" id="KW-0408">Iron</keyword>
<keyword evidence="4" id="KW-0479">Metal-binding</keyword>
<reference evidence="6" key="1">
    <citation type="journal article" date="2023" name="Mol. Phylogenet. Evol.">
        <title>Genome-scale phylogeny and comparative genomics of the fungal order Sordariales.</title>
        <authorList>
            <person name="Hensen N."/>
            <person name="Bonometti L."/>
            <person name="Westerberg I."/>
            <person name="Brannstrom I.O."/>
            <person name="Guillou S."/>
            <person name="Cros-Aarteil S."/>
            <person name="Calhoun S."/>
            <person name="Haridas S."/>
            <person name="Kuo A."/>
            <person name="Mondo S."/>
            <person name="Pangilinan J."/>
            <person name="Riley R."/>
            <person name="LaButti K."/>
            <person name="Andreopoulos B."/>
            <person name="Lipzen A."/>
            <person name="Chen C."/>
            <person name="Yan M."/>
            <person name="Daum C."/>
            <person name="Ng V."/>
            <person name="Clum A."/>
            <person name="Steindorff A."/>
            <person name="Ohm R.A."/>
            <person name="Martin F."/>
            <person name="Silar P."/>
            <person name="Natvig D.O."/>
            <person name="Lalanne C."/>
            <person name="Gautier V."/>
            <person name="Ament-Velasquez S.L."/>
            <person name="Kruys A."/>
            <person name="Hutchinson M.I."/>
            <person name="Powell A.J."/>
            <person name="Barry K."/>
            <person name="Miller A.N."/>
            <person name="Grigoriev I.V."/>
            <person name="Debuchy R."/>
            <person name="Gladieux P."/>
            <person name="Hiltunen Thoren M."/>
            <person name="Johannesson H."/>
        </authorList>
    </citation>
    <scope>NUCLEOTIDE SEQUENCE</scope>
    <source>
        <strain evidence="6">CBS 958.72</strain>
    </source>
</reference>
<keyword evidence="3" id="KW-0349">Heme</keyword>
<dbReference type="Proteomes" id="UP001287356">
    <property type="component" value="Unassembled WGS sequence"/>
</dbReference>
<comment type="similarity">
    <text evidence="2">Belongs to the cytochrome P450 family.</text>
</comment>
<dbReference type="Pfam" id="PF00067">
    <property type="entry name" value="p450"/>
    <property type="match status" value="3"/>
</dbReference>
<evidence type="ECO:0000313" key="7">
    <source>
        <dbReference type="Proteomes" id="UP001287356"/>
    </source>
</evidence>
<dbReference type="GO" id="GO:0016705">
    <property type="term" value="F:oxidoreductase activity, acting on paired donors, with incorporation or reduction of molecular oxygen"/>
    <property type="evidence" value="ECO:0007669"/>
    <property type="project" value="InterPro"/>
</dbReference>
<dbReference type="PANTHER" id="PTHR24305">
    <property type="entry name" value="CYTOCHROME P450"/>
    <property type="match status" value="1"/>
</dbReference>
<evidence type="ECO:0000256" key="5">
    <source>
        <dbReference type="ARBA" id="ARBA00023004"/>
    </source>
</evidence>
<keyword evidence="7" id="KW-1185">Reference proteome</keyword>
<dbReference type="GO" id="GO:0004497">
    <property type="term" value="F:monooxygenase activity"/>
    <property type="evidence" value="ECO:0007669"/>
    <property type="project" value="InterPro"/>
</dbReference>
<evidence type="ECO:0000313" key="6">
    <source>
        <dbReference type="EMBL" id="KAK3384720.1"/>
    </source>
</evidence>
<evidence type="ECO:0000256" key="3">
    <source>
        <dbReference type="ARBA" id="ARBA00022617"/>
    </source>
</evidence>
<dbReference type="InterPro" id="IPR001128">
    <property type="entry name" value="Cyt_P450"/>
</dbReference>
<organism evidence="6 7">
    <name type="scientific">Lasiosphaeria ovina</name>
    <dbReference type="NCBI Taxonomy" id="92902"/>
    <lineage>
        <taxon>Eukaryota</taxon>
        <taxon>Fungi</taxon>
        <taxon>Dikarya</taxon>
        <taxon>Ascomycota</taxon>
        <taxon>Pezizomycotina</taxon>
        <taxon>Sordariomycetes</taxon>
        <taxon>Sordariomycetidae</taxon>
        <taxon>Sordariales</taxon>
        <taxon>Lasiosphaeriaceae</taxon>
        <taxon>Lasiosphaeria</taxon>
    </lineage>
</organism>
<dbReference type="PRINTS" id="PR00385">
    <property type="entry name" value="P450"/>
</dbReference>
<dbReference type="InterPro" id="IPR050121">
    <property type="entry name" value="Cytochrome_P450_monoxygenase"/>
</dbReference>
<dbReference type="SUPFAM" id="SSF48264">
    <property type="entry name" value="Cytochrome P450"/>
    <property type="match status" value="1"/>
</dbReference>
<reference evidence="6" key="2">
    <citation type="submission" date="2023-06" db="EMBL/GenBank/DDBJ databases">
        <authorList>
            <consortium name="Lawrence Berkeley National Laboratory"/>
            <person name="Haridas S."/>
            <person name="Hensen N."/>
            <person name="Bonometti L."/>
            <person name="Westerberg I."/>
            <person name="Brannstrom I.O."/>
            <person name="Guillou S."/>
            <person name="Cros-Aarteil S."/>
            <person name="Calhoun S."/>
            <person name="Kuo A."/>
            <person name="Mondo S."/>
            <person name="Pangilinan J."/>
            <person name="Riley R."/>
            <person name="Labutti K."/>
            <person name="Andreopoulos B."/>
            <person name="Lipzen A."/>
            <person name="Chen C."/>
            <person name="Yanf M."/>
            <person name="Daum C."/>
            <person name="Ng V."/>
            <person name="Clum A."/>
            <person name="Steindorff A."/>
            <person name="Ohm R."/>
            <person name="Martin F."/>
            <person name="Silar P."/>
            <person name="Natvig D."/>
            <person name="Lalanne C."/>
            <person name="Gautier V."/>
            <person name="Ament-Velasquez S.L."/>
            <person name="Kruys A."/>
            <person name="Hutchinson M.I."/>
            <person name="Powell A.J."/>
            <person name="Barry K."/>
            <person name="Miller A.N."/>
            <person name="Grigoriev I.V."/>
            <person name="Debuchy R."/>
            <person name="Gladieux P."/>
            <person name="Thoren M.H."/>
            <person name="Johannesson H."/>
        </authorList>
    </citation>
    <scope>NUCLEOTIDE SEQUENCE</scope>
    <source>
        <strain evidence="6">CBS 958.72</strain>
    </source>
</reference>